<evidence type="ECO:0000313" key="3">
    <source>
        <dbReference type="Proteomes" id="UP000054342"/>
    </source>
</evidence>
<dbReference type="EMBL" id="KN847318">
    <property type="protein sequence ID" value="KIW57810.1"/>
    <property type="molecule type" value="Genomic_DNA"/>
</dbReference>
<accession>A0A0D2ESU5</accession>
<dbReference type="GeneID" id="25324276"/>
<sequence length="444" mass="51469">MSDAPLTPSLSATRYEHQEKIIYSVDCYIKHLFDGKGGGRNSDATDFVKCEVRDNTTDAWQQLSDQCFEASVLIKSRSFAKARTTLDRFFDKLDLEARNPNPLFMVKLWRICLQLRSNDSRVHQLKALGRFYATLGKAFSETYGEKDPLRTLITSLKQLSQADLKDTLRIGYFKTIKTLSAMVGEEKAVVLNMWSHYFKYFDRQYLDRRTLIFKFQHVWDQESVDKGTWITIIYYYTYAAYYVCEMQVLAYSMAAWLVEETQTLLCLTESPRWTLPTQAFVFASQVKASLRQQHYLDTHCPESKTILTKTMETAIARLRLGDSECQTRQSMLSDLLLKWMKEQEAQQPDKDRQPVNAEKQGEEVVSRKRQKIRKRKASLNKQGDLTGICTKCIVMCTLCPNRMDCKHCSNATRDLECCRRPEVDEIVQQGTEFAAYLPESPSRD</sequence>
<evidence type="ECO:0000313" key="2">
    <source>
        <dbReference type="EMBL" id="KIW57810.1"/>
    </source>
</evidence>
<name>A0A0D2ESU5_9EURO</name>
<keyword evidence="3" id="KW-1185">Reference proteome</keyword>
<reference evidence="2 3" key="1">
    <citation type="submission" date="2015-01" db="EMBL/GenBank/DDBJ databases">
        <title>The Genome Sequence of Exophiala xenobiotica CBS118157.</title>
        <authorList>
            <consortium name="The Broad Institute Genomics Platform"/>
            <person name="Cuomo C."/>
            <person name="de Hoog S."/>
            <person name="Gorbushina A."/>
            <person name="Stielow B."/>
            <person name="Teixiera M."/>
            <person name="Abouelleil A."/>
            <person name="Chapman S.B."/>
            <person name="Priest M."/>
            <person name="Young S.K."/>
            <person name="Wortman J."/>
            <person name="Nusbaum C."/>
            <person name="Birren B."/>
        </authorList>
    </citation>
    <scope>NUCLEOTIDE SEQUENCE [LARGE SCALE GENOMIC DNA]</scope>
    <source>
        <strain evidence="2 3">CBS 118157</strain>
    </source>
</reference>
<dbReference type="AlphaFoldDB" id="A0A0D2ESU5"/>
<feature type="region of interest" description="Disordered" evidence="1">
    <location>
        <begin position="343"/>
        <end position="377"/>
    </location>
</feature>
<dbReference type="OrthoDB" id="5308957at2759"/>
<dbReference type="RefSeq" id="XP_013318394.1">
    <property type="nucleotide sequence ID" value="XM_013462940.1"/>
</dbReference>
<protein>
    <submittedName>
        <fullName evidence="2">Uncharacterized protein</fullName>
    </submittedName>
</protein>
<evidence type="ECO:0000256" key="1">
    <source>
        <dbReference type="SAM" id="MobiDB-lite"/>
    </source>
</evidence>
<organism evidence="2 3">
    <name type="scientific">Exophiala xenobiotica</name>
    <dbReference type="NCBI Taxonomy" id="348802"/>
    <lineage>
        <taxon>Eukaryota</taxon>
        <taxon>Fungi</taxon>
        <taxon>Dikarya</taxon>
        <taxon>Ascomycota</taxon>
        <taxon>Pezizomycotina</taxon>
        <taxon>Eurotiomycetes</taxon>
        <taxon>Chaetothyriomycetidae</taxon>
        <taxon>Chaetothyriales</taxon>
        <taxon>Herpotrichiellaceae</taxon>
        <taxon>Exophiala</taxon>
    </lineage>
</organism>
<proteinExistence type="predicted"/>
<dbReference type="Proteomes" id="UP000054342">
    <property type="component" value="Unassembled WGS sequence"/>
</dbReference>
<feature type="compositionally biased region" description="Basic and acidic residues" evidence="1">
    <location>
        <begin position="343"/>
        <end position="366"/>
    </location>
</feature>
<gene>
    <name evidence="2" type="ORF">PV05_02368</name>
</gene>
<feature type="compositionally biased region" description="Basic residues" evidence="1">
    <location>
        <begin position="367"/>
        <end position="377"/>
    </location>
</feature>
<dbReference type="HOGENOM" id="CLU_616819_0_0_1"/>